<dbReference type="AlphaFoldDB" id="A0A7R9PYX5"/>
<keyword evidence="10" id="KW-1185">Reference proteome</keyword>
<evidence type="ECO:0000256" key="3">
    <source>
        <dbReference type="ARBA" id="ARBA00022630"/>
    </source>
</evidence>
<comment type="similarity">
    <text evidence="2">Belongs to the GMC oxidoreductase family.</text>
</comment>
<dbReference type="GO" id="GO:0050660">
    <property type="term" value="F:flavin adenine dinucleotide binding"/>
    <property type="evidence" value="ECO:0007669"/>
    <property type="project" value="InterPro"/>
</dbReference>
<evidence type="ECO:0000256" key="4">
    <source>
        <dbReference type="ARBA" id="ARBA00022827"/>
    </source>
</evidence>
<feature type="domain" description="Glucose-methanol-choline oxidoreductase C-terminal" evidence="8">
    <location>
        <begin position="224"/>
        <end position="290"/>
    </location>
</feature>
<reference evidence="9" key="1">
    <citation type="submission" date="2020-11" db="EMBL/GenBank/DDBJ databases">
        <authorList>
            <person name="Tran Van P."/>
        </authorList>
    </citation>
    <scope>NUCLEOTIDE SEQUENCE</scope>
</reference>
<evidence type="ECO:0000256" key="2">
    <source>
        <dbReference type="ARBA" id="ARBA00010790"/>
    </source>
</evidence>
<dbReference type="Proteomes" id="UP000759131">
    <property type="component" value="Unassembled WGS sequence"/>
</dbReference>
<proteinExistence type="inferred from homology"/>
<evidence type="ECO:0000256" key="5">
    <source>
        <dbReference type="ARBA" id="ARBA00023002"/>
    </source>
</evidence>
<gene>
    <name evidence="9" type="ORF">OSB1V03_LOCUS6329</name>
</gene>
<dbReference type="PANTHER" id="PTHR11552">
    <property type="entry name" value="GLUCOSE-METHANOL-CHOLINE GMC OXIDOREDUCTASE"/>
    <property type="match status" value="1"/>
</dbReference>
<dbReference type="InterPro" id="IPR007867">
    <property type="entry name" value="GMC_OxRtase_C"/>
</dbReference>
<dbReference type="PANTHER" id="PTHR11552:SF147">
    <property type="entry name" value="CHOLINE DEHYDROGENASE, MITOCHONDRIAL"/>
    <property type="match status" value="1"/>
</dbReference>
<comment type="cofactor">
    <cofactor evidence="1">
        <name>FAD</name>
        <dbReference type="ChEBI" id="CHEBI:57692"/>
    </cofactor>
</comment>
<dbReference type="Gene3D" id="4.10.450.10">
    <property type="entry name" value="Glucose Oxidase, domain 2"/>
    <property type="match status" value="1"/>
</dbReference>
<dbReference type="SUPFAM" id="SSF51905">
    <property type="entry name" value="FAD/NAD(P)-binding domain"/>
    <property type="match status" value="1"/>
</dbReference>
<dbReference type="Pfam" id="PF05199">
    <property type="entry name" value="GMC_oxred_C"/>
    <property type="match status" value="1"/>
</dbReference>
<dbReference type="EMBL" id="CAJPIZ010003411">
    <property type="protein sequence ID" value="CAG2106326.1"/>
    <property type="molecule type" value="Genomic_DNA"/>
</dbReference>
<evidence type="ECO:0000313" key="10">
    <source>
        <dbReference type="Proteomes" id="UP000759131"/>
    </source>
</evidence>
<sequence length="305" mass="33494">MRTNYWPSRGLQPNDSSFTTTRVPELNGKAVMTSQPNDSSFTTTRVPELNGKAVMTSLLSAPELPVRDWVYYNEPNKLYGKQYAGGRVKEVTGKTLGGSSSHNGMGFNRGNRRGTYAADLRRRRETDINGPIQTGYTQSQLFINSSGLRSGTGTMFIDPNPYPDNLHIVCKALVTKILFNGLTAIGVEFIVNDISYTVYANREVIVSAGCPDCPDKQYLYECVEGLKCFIKYNTNSGDHPTGTCRMGAIERSDVVVDPQLRVKGANNLRVCDASVFPVIPNANTVSAAILTGYKCAQNIKSDYNL</sequence>
<dbReference type="Gene3D" id="3.30.560.10">
    <property type="entry name" value="Glucose Oxidase, domain 3"/>
    <property type="match status" value="3"/>
</dbReference>
<keyword evidence="4" id="KW-0274">FAD</keyword>
<dbReference type="InterPro" id="IPR027424">
    <property type="entry name" value="Glucose_Oxidase_domain_2"/>
</dbReference>
<name>A0A7R9PYX5_9ACAR</name>
<dbReference type="GO" id="GO:0016614">
    <property type="term" value="F:oxidoreductase activity, acting on CH-OH group of donors"/>
    <property type="evidence" value="ECO:0007669"/>
    <property type="project" value="InterPro"/>
</dbReference>
<evidence type="ECO:0000256" key="6">
    <source>
        <dbReference type="SAM" id="MobiDB-lite"/>
    </source>
</evidence>
<dbReference type="Gene3D" id="3.50.50.60">
    <property type="entry name" value="FAD/NAD(P)-binding domain"/>
    <property type="match status" value="3"/>
</dbReference>
<dbReference type="InterPro" id="IPR012132">
    <property type="entry name" value="GMC_OxRdtase"/>
</dbReference>
<accession>A0A7R9PYX5</accession>
<evidence type="ECO:0000259" key="8">
    <source>
        <dbReference type="Pfam" id="PF05199"/>
    </source>
</evidence>
<keyword evidence="5" id="KW-0560">Oxidoreductase</keyword>
<organism evidence="9">
    <name type="scientific">Medioppia subpectinata</name>
    <dbReference type="NCBI Taxonomy" id="1979941"/>
    <lineage>
        <taxon>Eukaryota</taxon>
        <taxon>Metazoa</taxon>
        <taxon>Ecdysozoa</taxon>
        <taxon>Arthropoda</taxon>
        <taxon>Chelicerata</taxon>
        <taxon>Arachnida</taxon>
        <taxon>Acari</taxon>
        <taxon>Acariformes</taxon>
        <taxon>Sarcoptiformes</taxon>
        <taxon>Oribatida</taxon>
        <taxon>Brachypylina</taxon>
        <taxon>Oppioidea</taxon>
        <taxon>Oppiidae</taxon>
        <taxon>Medioppia</taxon>
    </lineage>
</organism>
<dbReference type="InterPro" id="IPR036188">
    <property type="entry name" value="FAD/NAD-bd_sf"/>
</dbReference>
<dbReference type="OrthoDB" id="269227at2759"/>
<feature type="domain" description="Glucose-methanol-choline oxidoreductase N-terminal" evidence="7">
    <location>
        <begin position="120"/>
        <end position="211"/>
    </location>
</feature>
<dbReference type="InterPro" id="IPR000172">
    <property type="entry name" value="GMC_OxRdtase_N"/>
</dbReference>
<keyword evidence="3" id="KW-0285">Flavoprotein</keyword>
<dbReference type="EMBL" id="OC857986">
    <property type="protein sequence ID" value="CAD7625896.1"/>
    <property type="molecule type" value="Genomic_DNA"/>
</dbReference>
<feature type="region of interest" description="Disordered" evidence="6">
    <location>
        <begin position="1"/>
        <end position="20"/>
    </location>
</feature>
<evidence type="ECO:0000313" key="9">
    <source>
        <dbReference type="EMBL" id="CAD7625896.1"/>
    </source>
</evidence>
<evidence type="ECO:0000256" key="1">
    <source>
        <dbReference type="ARBA" id="ARBA00001974"/>
    </source>
</evidence>
<protein>
    <submittedName>
        <fullName evidence="9">Uncharacterized protein</fullName>
    </submittedName>
</protein>
<evidence type="ECO:0000259" key="7">
    <source>
        <dbReference type="Pfam" id="PF00732"/>
    </source>
</evidence>
<dbReference type="Pfam" id="PF00732">
    <property type="entry name" value="GMC_oxred_N"/>
    <property type="match status" value="1"/>
</dbReference>